<feature type="region of interest" description="Disordered" evidence="1">
    <location>
        <begin position="43"/>
        <end position="64"/>
    </location>
</feature>
<evidence type="ECO:0000256" key="1">
    <source>
        <dbReference type="SAM" id="MobiDB-lite"/>
    </source>
</evidence>
<protein>
    <submittedName>
        <fullName evidence="2">Uncharacterized protein</fullName>
    </submittedName>
</protein>
<feature type="non-terminal residue" evidence="2">
    <location>
        <position position="1"/>
    </location>
</feature>
<sequence>WISDSEDDSEAELPQNALSFVQPLEQVKTARPFVKLVENSILTTNHKTDIPKPKSHGNSRNRKA</sequence>
<proteinExistence type="predicted"/>
<feature type="compositionally biased region" description="Basic residues" evidence="1">
    <location>
        <begin position="53"/>
        <end position="64"/>
    </location>
</feature>
<comment type="caution">
    <text evidence="2">The sequence shown here is derived from an EMBL/GenBank/DDBJ whole genome shotgun (WGS) entry which is preliminary data.</text>
</comment>
<accession>A0A699U1F4</accession>
<evidence type="ECO:0000313" key="2">
    <source>
        <dbReference type="EMBL" id="GFD16117.1"/>
    </source>
</evidence>
<name>A0A699U1F4_TANCI</name>
<organism evidence="2">
    <name type="scientific">Tanacetum cinerariifolium</name>
    <name type="common">Dalmatian daisy</name>
    <name type="synonym">Chrysanthemum cinerariifolium</name>
    <dbReference type="NCBI Taxonomy" id="118510"/>
    <lineage>
        <taxon>Eukaryota</taxon>
        <taxon>Viridiplantae</taxon>
        <taxon>Streptophyta</taxon>
        <taxon>Embryophyta</taxon>
        <taxon>Tracheophyta</taxon>
        <taxon>Spermatophyta</taxon>
        <taxon>Magnoliopsida</taxon>
        <taxon>eudicotyledons</taxon>
        <taxon>Gunneridae</taxon>
        <taxon>Pentapetalae</taxon>
        <taxon>asterids</taxon>
        <taxon>campanulids</taxon>
        <taxon>Asterales</taxon>
        <taxon>Asteraceae</taxon>
        <taxon>Asteroideae</taxon>
        <taxon>Anthemideae</taxon>
        <taxon>Anthemidinae</taxon>
        <taxon>Tanacetum</taxon>
    </lineage>
</organism>
<dbReference type="AlphaFoldDB" id="A0A699U1F4"/>
<gene>
    <name evidence="2" type="ORF">Tci_888086</name>
</gene>
<reference evidence="2" key="1">
    <citation type="journal article" date="2019" name="Sci. Rep.">
        <title>Draft genome of Tanacetum cinerariifolium, the natural source of mosquito coil.</title>
        <authorList>
            <person name="Yamashiro T."/>
            <person name="Shiraishi A."/>
            <person name="Satake H."/>
            <person name="Nakayama K."/>
        </authorList>
    </citation>
    <scope>NUCLEOTIDE SEQUENCE</scope>
</reference>
<dbReference type="EMBL" id="BKCJ011291120">
    <property type="protein sequence ID" value="GFD16117.1"/>
    <property type="molecule type" value="Genomic_DNA"/>
</dbReference>